<evidence type="ECO:0000313" key="4">
    <source>
        <dbReference type="EMBL" id="QHB37790.1"/>
    </source>
</evidence>
<gene>
    <name evidence="4" type="primary">49</name>
    <name evidence="4" type="ORF">PBI_IMVUBU_49</name>
</gene>
<dbReference type="SMART" id="SM00943">
    <property type="entry name" value="Prim-Pol"/>
    <property type="match status" value="1"/>
</dbReference>
<dbReference type="SUPFAM" id="SSF56747">
    <property type="entry name" value="Prim-pol domain"/>
    <property type="match status" value="1"/>
</dbReference>
<feature type="region of interest" description="Disordered" evidence="1">
    <location>
        <begin position="179"/>
        <end position="210"/>
    </location>
</feature>
<dbReference type="EMBL" id="MN813693">
    <property type="protein sequence ID" value="QHB37790.1"/>
    <property type="molecule type" value="Genomic_DNA"/>
</dbReference>
<dbReference type="CDD" id="cd01125">
    <property type="entry name" value="RepA_RSF1010_like"/>
    <property type="match status" value="1"/>
</dbReference>
<dbReference type="InterPro" id="IPR027417">
    <property type="entry name" value="P-loop_NTPase"/>
</dbReference>
<dbReference type="Pfam" id="PF09250">
    <property type="entry name" value="Prim-Pol"/>
    <property type="match status" value="1"/>
</dbReference>
<feature type="domain" description="AAA+ ATPase" evidence="2">
    <location>
        <begin position="612"/>
        <end position="786"/>
    </location>
</feature>
<feature type="domain" description="DNA primase/polymerase bifunctional N-terminal" evidence="3">
    <location>
        <begin position="27"/>
        <end position="279"/>
    </location>
</feature>
<dbReference type="Pfam" id="PF13481">
    <property type="entry name" value="AAA_25"/>
    <property type="match status" value="1"/>
</dbReference>
<dbReference type="InterPro" id="IPR038724">
    <property type="entry name" value="RepA"/>
</dbReference>
<proteinExistence type="predicted"/>
<dbReference type="InterPro" id="IPR003593">
    <property type="entry name" value="AAA+_ATPase"/>
</dbReference>
<feature type="region of interest" description="Disordered" evidence="1">
    <location>
        <begin position="496"/>
        <end position="584"/>
    </location>
</feature>
<evidence type="ECO:0000256" key="1">
    <source>
        <dbReference type="SAM" id="MobiDB-lite"/>
    </source>
</evidence>
<sequence>MLGAKPLEAVLGTGIDNTDHDAVRAYIRSAADLGLSLLFILPNSKVPADLRTTVARNKDDKAAQEAAREAGRKDWRAIKSPGGLALATSDKATLDRYLKRYVELFSEWREVVTDGVTTDGGAVVTGDVVPYNKKRADAGEIVMSQPVAVNLAIEVGGSGIVVIDCDTAAQTRRWFEANELDPDDPELPAPTVLTPGHMGKDADPEDPSTWSHSDGGHFYFTVPDELMPVLPRHLGAMTWGGDNGFAVLWDRRYVLIPPSTRPEGKYEQLGHVYELPEWLADEIIKAGEKRIVRAREGDQHTDNTELADLVDQWAANVSWREILEPLGWVPAPRADACGCPVWTAPGEHASPKSATAHDPGCSLGRYTETNAPLHLWTDHDAPPFTDRIGEPGWSATFSKLQAVALIHYGGNVGEAMDDMGVTPVVSVDPDINPRAGQEDTAPTDGDFSLPVTEDQPPVDTPPAATPEAAPMCEQCMSRDGLFVTDDEGILWHAVDENDADDGGHRADGSDAQTTSADDAPMDSREEYGDPAPEPTPPPTADELLAGLPADFGKADAGSTPPPADASPYPDRVEDPDPDVFDSEHAGVPRIAPFSHWRHMPPPEYIIDGLIEHGGLSCVVGPPGLGKSTVVLDMACHIATGKSWQGRRTLKTPVLYLPGEGLSGAVQRLRAWEDAHGIDLSDDLLLGDSIILVKAENEAWGDIAAYIARKGIGLVIFDTFARMSSGLEENSATDVGIAVRRFDKLKALTNAGVCVVHHTGKHDPTVGRGSSALNAALDSELLIRHATWDTTDITDADGHIEGKAIELWTTKQKNAEQLDDAIPLRMLNWPGNDINAPIITGINGDVDPMQGDIVLARALPEPVVETAVRVRHYLDDLTQQGATRAELVAAIRPDAYANSRSDTAAYWKQRISLAVDRGLRYGLIVTLTGTPSGARYIPDPTVTPEMARAAAAAEITDSD</sequence>
<dbReference type="KEGG" id="vg:60321409"/>
<evidence type="ECO:0000259" key="3">
    <source>
        <dbReference type="SMART" id="SM00943"/>
    </source>
</evidence>
<feature type="region of interest" description="Disordered" evidence="1">
    <location>
        <begin position="427"/>
        <end position="467"/>
    </location>
</feature>
<evidence type="ECO:0000313" key="5">
    <source>
        <dbReference type="Proteomes" id="UP000464404"/>
    </source>
</evidence>
<evidence type="ECO:0000259" key="2">
    <source>
        <dbReference type="SMART" id="SM00382"/>
    </source>
</evidence>
<dbReference type="Proteomes" id="UP000464404">
    <property type="component" value="Segment"/>
</dbReference>
<accession>A0A6B9L851</accession>
<name>A0A6B9L851_9CAUD</name>
<reference evidence="4 5" key="1">
    <citation type="submission" date="2019-12" db="EMBL/GenBank/DDBJ databases">
        <authorList>
            <person name="Garlena R.A."/>
            <person name="Russell D.A."/>
            <person name="Pope W.H."/>
            <person name="Jacobs-Sera D."/>
            <person name="Hatfull G.F."/>
        </authorList>
    </citation>
    <scope>NUCLEOTIDE SEQUENCE [LARGE SCALE GENOMIC DNA]</scope>
</reference>
<protein>
    <submittedName>
        <fullName evidence="4">DNA primase/helicase</fullName>
    </submittedName>
</protein>
<dbReference type="SUPFAM" id="SSF52540">
    <property type="entry name" value="P-loop containing nucleoside triphosphate hydrolases"/>
    <property type="match status" value="1"/>
</dbReference>
<dbReference type="GeneID" id="60321409"/>
<dbReference type="InterPro" id="IPR015330">
    <property type="entry name" value="DNA_primase/pol_bifunc_N"/>
</dbReference>
<keyword evidence="5" id="KW-1185">Reference proteome</keyword>
<dbReference type="RefSeq" id="YP_009949999.1">
    <property type="nucleotide sequence ID" value="NC_051586.1"/>
</dbReference>
<organism evidence="4 5">
    <name type="scientific">Mycobacterium phage Imvubu</name>
    <dbReference type="NCBI Taxonomy" id="2686233"/>
    <lineage>
        <taxon>Viruses</taxon>
        <taxon>Duplodnaviria</taxon>
        <taxon>Heunggongvirae</taxon>
        <taxon>Uroviricota</taxon>
        <taxon>Caudoviricetes</taxon>
        <taxon>Bclasvirinae</taxon>
        <taxon>Imvubuvirus</taxon>
        <taxon>Imvubuvirus imvubu</taxon>
    </lineage>
</organism>
<dbReference type="Gene3D" id="3.40.50.300">
    <property type="entry name" value="P-loop containing nucleotide triphosphate hydrolases"/>
    <property type="match status" value="1"/>
</dbReference>
<dbReference type="SMART" id="SM00382">
    <property type="entry name" value="AAA"/>
    <property type="match status" value="1"/>
</dbReference>